<feature type="compositionally biased region" description="Low complexity" evidence="1">
    <location>
        <begin position="212"/>
        <end position="229"/>
    </location>
</feature>
<keyword evidence="3" id="KW-1185">Reference proteome</keyword>
<dbReference type="HOGENOM" id="CLU_336677_0_0_1"/>
<feature type="compositionally biased region" description="Polar residues" evidence="1">
    <location>
        <begin position="145"/>
        <end position="161"/>
    </location>
</feature>
<reference evidence="2 3" key="2">
    <citation type="journal article" date="2008" name="Nature">
        <title>The Phaeodactylum genome reveals the evolutionary history of diatom genomes.</title>
        <authorList>
            <person name="Bowler C."/>
            <person name="Allen A.E."/>
            <person name="Badger J.H."/>
            <person name="Grimwood J."/>
            <person name="Jabbari K."/>
            <person name="Kuo A."/>
            <person name="Maheswari U."/>
            <person name="Martens C."/>
            <person name="Maumus F."/>
            <person name="Otillar R.P."/>
            <person name="Rayko E."/>
            <person name="Salamov A."/>
            <person name="Vandepoele K."/>
            <person name="Beszteri B."/>
            <person name="Gruber A."/>
            <person name="Heijde M."/>
            <person name="Katinka M."/>
            <person name="Mock T."/>
            <person name="Valentin K."/>
            <person name="Verret F."/>
            <person name="Berges J.A."/>
            <person name="Brownlee C."/>
            <person name="Cadoret J.P."/>
            <person name="Chiovitti A."/>
            <person name="Choi C.J."/>
            <person name="Coesel S."/>
            <person name="De Martino A."/>
            <person name="Detter J.C."/>
            <person name="Durkin C."/>
            <person name="Falciatore A."/>
            <person name="Fournet J."/>
            <person name="Haruta M."/>
            <person name="Huysman M.J."/>
            <person name="Jenkins B.D."/>
            <person name="Jiroutova K."/>
            <person name="Jorgensen R.E."/>
            <person name="Joubert Y."/>
            <person name="Kaplan A."/>
            <person name="Kroger N."/>
            <person name="Kroth P.G."/>
            <person name="La Roche J."/>
            <person name="Lindquist E."/>
            <person name="Lommer M."/>
            <person name="Martin-Jezequel V."/>
            <person name="Lopez P.J."/>
            <person name="Lucas S."/>
            <person name="Mangogna M."/>
            <person name="McGinnis K."/>
            <person name="Medlin L.K."/>
            <person name="Montsant A."/>
            <person name="Oudot-Le Secq M.P."/>
            <person name="Napoli C."/>
            <person name="Obornik M."/>
            <person name="Parker M.S."/>
            <person name="Petit J.L."/>
            <person name="Porcel B.M."/>
            <person name="Poulsen N."/>
            <person name="Robison M."/>
            <person name="Rychlewski L."/>
            <person name="Rynearson T.A."/>
            <person name="Schmutz J."/>
            <person name="Shapiro H."/>
            <person name="Siaut M."/>
            <person name="Stanley M."/>
            <person name="Sussman M.R."/>
            <person name="Taylor A.R."/>
            <person name="Vardi A."/>
            <person name="von Dassow P."/>
            <person name="Vyverman W."/>
            <person name="Willis A."/>
            <person name="Wyrwicz L.S."/>
            <person name="Rokhsar D.S."/>
            <person name="Weissenbach J."/>
            <person name="Armbrust E.V."/>
            <person name="Green B.R."/>
            <person name="Van de Peer Y."/>
            <person name="Grigoriev I.V."/>
        </authorList>
    </citation>
    <scope>NUCLEOTIDE SEQUENCE [LARGE SCALE GENOMIC DNA]</scope>
    <source>
        <strain evidence="2 3">CCMP1335</strain>
    </source>
</reference>
<gene>
    <name evidence="2" type="ORF">THAPSDRAFT_24130</name>
</gene>
<dbReference type="eggNOG" id="ENOG502STWC">
    <property type="taxonomic scope" value="Eukaryota"/>
</dbReference>
<dbReference type="AlphaFoldDB" id="B8C952"/>
<feature type="compositionally biased region" description="Basic and acidic residues" evidence="1">
    <location>
        <begin position="541"/>
        <end position="553"/>
    </location>
</feature>
<dbReference type="InParanoid" id="B8C952"/>
<evidence type="ECO:0000313" key="2">
    <source>
        <dbReference type="EMBL" id="EED89791.1"/>
    </source>
</evidence>
<feature type="region of interest" description="Disordered" evidence="1">
    <location>
        <begin position="819"/>
        <end position="847"/>
    </location>
</feature>
<feature type="region of interest" description="Disordered" evidence="1">
    <location>
        <begin position="639"/>
        <end position="681"/>
    </location>
</feature>
<feature type="region of interest" description="Disordered" evidence="1">
    <location>
        <begin position="475"/>
        <end position="506"/>
    </location>
</feature>
<dbReference type="EMBL" id="CM000646">
    <property type="protein sequence ID" value="EED89791.1"/>
    <property type="molecule type" value="Genomic_DNA"/>
</dbReference>
<evidence type="ECO:0000313" key="3">
    <source>
        <dbReference type="Proteomes" id="UP000001449"/>
    </source>
</evidence>
<dbReference type="Proteomes" id="UP000001449">
    <property type="component" value="Chromosome 10"/>
</dbReference>
<feature type="region of interest" description="Disordered" evidence="1">
    <location>
        <begin position="1"/>
        <end position="72"/>
    </location>
</feature>
<feature type="compositionally biased region" description="Low complexity" evidence="1">
    <location>
        <begin position="1"/>
        <end position="24"/>
    </location>
</feature>
<feature type="compositionally biased region" description="Gly residues" evidence="1">
    <location>
        <begin position="244"/>
        <end position="253"/>
    </location>
</feature>
<organism evidence="2 3">
    <name type="scientific">Thalassiosira pseudonana</name>
    <name type="common">Marine diatom</name>
    <name type="synonym">Cyclotella nana</name>
    <dbReference type="NCBI Taxonomy" id="35128"/>
    <lineage>
        <taxon>Eukaryota</taxon>
        <taxon>Sar</taxon>
        <taxon>Stramenopiles</taxon>
        <taxon>Ochrophyta</taxon>
        <taxon>Bacillariophyta</taxon>
        <taxon>Coscinodiscophyceae</taxon>
        <taxon>Thalassiosirophycidae</taxon>
        <taxon>Thalassiosirales</taxon>
        <taxon>Thalassiosiraceae</taxon>
        <taxon>Thalassiosira</taxon>
    </lineage>
</organism>
<reference evidence="2 3" key="1">
    <citation type="journal article" date="2004" name="Science">
        <title>The genome of the diatom Thalassiosira pseudonana: ecology, evolution, and metabolism.</title>
        <authorList>
            <person name="Armbrust E.V."/>
            <person name="Berges J.A."/>
            <person name="Bowler C."/>
            <person name="Green B.R."/>
            <person name="Martinez D."/>
            <person name="Putnam N.H."/>
            <person name="Zhou S."/>
            <person name="Allen A.E."/>
            <person name="Apt K.E."/>
            <person name="Bechner M."/>
            <person name="Brzezinski M.A."/>
            <person name="Chaal B.K."/>
            <person name="Chiovitti A."/>
            <person name="Davis A.K."/>
            <person name="Demarest M.S."/>
            <person name="Detter J.C."/>
            <person name="Glavina T."/>
            <person name="Goodstein D."/>
            <person name="Hadi M.Z."/>
            <person name="Hellsten U."/>
            <person name="Hildebrand M."/>
            <person name="Jenkins B.D."/>
            <person name="Jurka J."/>
            <person name="Kapitonov V.V."/>
            <person name="Kroger N."/>
            <person name="Lau W.W."/>
            <person name="Lane T.W."/>
            <person name="Larimer F.W."/>
            <person name="Lippmeier J.C."/>
            <person name="Lucas S."/>
            <person name="Medina M."/>
            <person name="Montsant A."/>
            <person name="Obornik M."/>
            <person name="Parker M.S."/>
            <person name="Palenik B."/>
            <person name="Pazour G.J."/>
            <person name="Richardson P.M."/>
            <person name="Rynearson T.A."/>
            <person name="Saito M.A."/>
            <person name="Schwartz D.C."/>
            <person name="Thamatrakoln K."/>
            <person name="Valentin K."/>
            <person name="Vardi A."/>
            <person name="Wilkerson F.P."/>
            <person name="Rokhsar D.S."/>
        </authorList>
    </citation>
    <scope>NUCLEOTIDE SEQUENCE [LARGE SCALE GENOMIC DNA]</scope>
    <source>
        <strain evidence="2 3">CCMP1335</strain>
    </source>
</reference>
<feature type="compositionally biased region" description="Low complexity" evidence="1">
    <location>
        <begin position="31"/>
        <end position="43"/>
    </location>
</feature>
<accession>B8C952</accession>
<dbReference type="PaxDb" id="35128-Thaps24130"/>
<evidence type="ECO:0000256" key="1">
    <source>
        <dbReference type="SAM" id="MobiDB-lite"/>
    </source>
</evidence>
<name>B8C952_THAPS</name>
<dbReference type="GeneID" id="7451063"/>
<feature type="compositionally biased region" description="Low complexity" evidence="1">
    <location>
        <begin position="162"/>
        <end position="179"/>
    </location>
</feature>
<feature type="compositionally biased region" description="Polar residues" evidence="1">
    <location>
        <begin position="656"/>
        <end position="681"/>
    </location>
</feature>
<feature type="compositionally biased region" description="Polar residues" evidence="1">
    <location>
        <begin position="484"/>
        <end position="500"/>
    </location>
</feature>
<feature type="region of interest" description="Disordered" evidence="1">
    <location>
        <begin position="520"/>
        <end position="553"/>
    </location>
</feature>
<feature type="compositionally biased region" description="Gly residues" evidence="1">
    <location>
        <begin position="823"/>
        <end position="832"/>
    </location>
</feature>
<feature type="region of interest" description="Disordered" evidence="1">
    <location>
        <begin position="121"/>
        <end position="284"/>
    </location>
</feature>
<proteinExistence type="predicted"/>
<feature type="region of interest" description="Disordered" evidence="1">
    <location>
        <begin position="307"/>
        <end position="326"/>
    </location>
</feature>
<dbReference type="KEGG" id="tps:THAPSDRAFT_24130"/>
<feature type="compositionally biased region" description="Basic residues" evidence="1">
    <location>
        <begin position="642"/>
        <end position="651"/>
    </location>
</feature>
<dbReference type="RefSeq" id="XP_002292595.1">
    <property type="nucleotide sequence ID" value="XM_002292559.1"/>
</dbReference>
<feature type="compositionally biased region" description="Polar residues" evidence="1">
    <location>
        <begin position="51"/>
        <end position="70"/>
    </location>
</feature>
<sequence length="847" mass="91795">MQSPPIIPSSSSSCKSAGGESSSEVGLTQRAASSTSSLLLLAEGSGGMMAQGSSHSSSGGDNTHGVNVSASGGGKVVGYNDALYGYSSPYGAPRHEYREQQQHPMSPIVAHEDDYDYLGVARHGGRAKKERTNNSSSRKGENRGSHVSSSGMNVGRSTGELNSSSSSHRQQSSSTSNNNITPQAPTALMIMRRRSRSNSDNTASGSGGGGSRSRSLSNSSQSCTGGSSKDGTKSGGSSPRADGIAGGNGGSGVGKQDMPRMPTIAASPPPPPPEDGNGGDGNNIYSTLLAQQQQQQQTQEAAYSNMHPSYNLSMHPHSLTAGPRFNSSVSTTLAGYPIGQPTHLTHPSVTMELIARDRARWECEMRRECELMNGMTGSEGSSDMYNYGNGMFDYYDSPGMGMDGLSAAGGGGGGGGMVPPSPYRSSDPPYPMMNYYQPPRNMTAQQQLQQLQLQQALQQEQLLLQVELQQQRYQESRRADFNDNKTPSDSLKIQSPASPSRDQHGRVYQEMDWKNDRIWREDDHSRPSINGSQADHTGGAAERRNTDKISNKEMDKLSPQEYGAMLYAKSMQHGQSMARASYSSKSVGVGGFPQTIHQRPHHGLIYPPGVIPPHVVGGHRPQDRYLAGHPDAAAAVDQKETFHHHRAHHLSPKQAPVSQGQPDSPQRLSSTNNDIPNKKSVNFGTLQIRTYETILGDNPSCSAGPSLGLGWRYDPSHFSATVDDYERHQAELYGNVECRPEDLVLHRFEREAILLNTGYTRQDLAESVRGITKVKNRRRQTVHNLPVAWVEERAEACKRTFKRWMLKKNRTRHLYDEWKKSNGGNGVGGGSDGDAAARPRGCLRRSL</sequence>
<protein>
    <submittedName>
        <fullName evidence="2">Uncharacterized protein</fullName>
    </submittedName>
</protein>